<dbReference type="RefSeq" id="WP_320509581.1">
    <property type="nucleotide sequence ID" value="NZ_JAXCLW010000005.1"/>
</dbReference>
<feature type="transmembrane region" description="Helical" evidence="1">
    <location>
        <begin position="58"/>
        <end position="80"/>
    </location>
</feature>
<evidence type="ECO:0000256" key="1">
    <source>
        <dbReference type="SAM" id="Phobius"/>
    </source>
</evidence>
<organism evidence="2 3">
    <name type="scientific">Dongia soli</name>
    <dbReference type="NCBI Taxonomy" id="600628"/>
    <lineage>
        <taxon>Bacteria</taxon>
        <taxon>Pseudomonadati</taxon>
        <taxon>Pseudomonadota</taxon>
        <taxon>Alphaproteobacteria</taxon>
        <taxon>Rhodospirillales</taxon>
        <taxon>Dongiaceae</taxon>
        <taxon>Dongia</taxon>
    </lineage>
</organism>
<feature type="transmembrane region" description="Helical" evidence="1">
    <location>
        <begin position="229"/>
        <end position="251"/>
    </location>
</feature>
<dbReference type="EMBL" id="JAXCLW010000005">
    <property type="protein sequence ID" value="MDY0884507.1"/>
    <property type="molecule type" value="Genomic_DNA"/>
</dbReference>
<sequence>MFLFRQAFRDAGAFSRRHFLPLFLIMLCGAAPRFFLVTPGSPAEYGLPPSLNTNFIDYLIQAAIILPSVFTSLVVIFASLQYLDSFRVDYKAALQWAVRRVLIVCVALGLLLFFTGLLIFAVALAIALVGHGFVAGKGFINSLIGLWAGFSLIGFYISFIIFTPVVAIERRGFWPSVRQALFLTRGRRWKLLLIFFAAIGGYMAIAGCVSLIGIIPSVAEILPSRIGDYAAIIETAITSYLTTTLQAVLYYRLRQIEEDPLTSVELIPMIGSSHPAKALAARNDGTQQQ</sequence>
<gene>
    <name evidence="2" type="ORF">SMD27_16810</name>
</gene>
<feature type="transmembrane region" description="Helical" evidence="1">
    <location>
        <begin position="146"/>
        <end position="168"/>
    </location>
</feature>
<keyword evidence="1" id="KW-0812">Transmembrane</keyword>
<feature type="transmembrane region" description="Helical" evidence="1">
    <location>
        <begin position="189"/>
        <end position="217"/>
    </location>
</feature>
<feature type="transmembrane region" description="Helical" evidence="1">
    <location>
        <begin position="101"/>
        <end position="134"/>
    </location>
</feature>
<dbReference type="Proteomes" id="UP001279642">
    <property type="component" value="Unassembled WGS sequence"/>
</dbReference>
<feature type="transmembrane region" description="Helical" evidence="1">
    <location>
        <begin position="20"/>
        <end position="38"/>
    </location>
</feature>
<keyword evidence="1" id="KW-1133">Transmembrane helix</keyword>
<name>A0ABU5EDX2_9PROT</name>
<reference evidence="2 3" key="1">
    <citation type="journal article" date="2016" name="Antonie Van Leeuwenhoek">
        <title>Dongia soli sp. nov., isolated from soil from Dokdo, Korea.</title>
        <authorList>
            <person name="Kim D.U."/>
            <person name="Lee H."/>
            <person name="Kim H."/>
            <person name="Kim S.G."/>
            <person name="Ka J.O."/>
        </authorList>
    </citation>
    <scope>NUCLEOTIDE SEQUENCE [LARGE SCALE GENOMIC DNA]</scope>
    <source>
        <strain evidence="2 3">D78</strain>
    </source>
</reference>
<accession>A0ABU5EDX2</accession>
<evidence type="ECO:0000313" key="3">
    <source>
        <dbReference type="Proteomes" id="UP001279642"/>
    </source>
</evidence>
<proteinExistence type="predicted"/>
<protein>
    <recommendedName>
        <fullName evidence="4">Glycerophosphoryl diester phosphodiesterase membrane domain-containing protein</fullName>
    </recommendedName>
</protein>
<keyword evidence="3" id="KW-1185">Reference proteome</keyword>
<keyword evidence="1" id="KW-0472">Membrane</keyword>
<evidence type="ECO:0008006" key="4">
    <source>
        <dbReference type="Google" id="ProtNLM"/>
    </source>
</evidence>
<comment type="caution">
    <text evidence="2">The sequence shown here is derived from an EMBL/GenBank/DDBJ whole genome shotgun (WGS) entry which is preliminary data.</text>
</comment>
<evidence type="ECO:0000313" key="2">
    <source>
        <dbReference type="EMBL" id="MDY0884507.1"/>
    </source>
</evidence>